<accession>A0A2T3ZDY3</accession>
<evidence type="ECO:0000313" key="2">
    <source>
        <dbReference type="EMBL" id="PTB43022.1"/>
    </source>
</evidence>
<reference evidence="2 3" key="1">
    <citation type="submission" date="2016-07" db="EMBL/GenBank/DDBJ databases">
        <title>Multiple horizontal gene transfer events from other fungi enriched the ability of initially mycotrophic Trichoderma (Ascomycota) to feed on dead plant biomass.</title>
        <authorList>
            <consortium name="DOE Joint Genome Institute"/>
            <person name="Aerts A."/>
            <person name="Atanasova L."/>
            <person name="Chenthamara K."/>
            <person name="Zhang J."/>
            <person name="Grujic M."/>
            <person name="Henrissat B."/>
            <person name="Kuo A."/>
            <person name="Salamov A."/>
            <person name="Lipzen A."/>
            <person name="Labutti K."/>
            <person name="Barry K."/>
            <person name="Miao Y."/>
            <person name="Rahimi M.J."/>
            <person name="Shen Q."/>
            <person name="Grigoriev I.V."/>
            <person name="Kubicek C.P."/>
            <person name="Druzhinina I.S."/>
        </authorList>
    </citation>
    <scope>NUCLEOTIDE SEQUENCE [LARGE SCALE GENOMIC DNA]</scope>
    <source>
        <strain evidence="2 3">CBS 433.97</strain>
    </source>
</reference>
<protein>
    <submittedName>
        <fullName evidence="2">Uncharacterized protein</fullName>
    </submittedName>
</protein>
<evidence type="ECO:0000313" key="3">
    <source>
        <dbReference type="Proteomes" id="UP000240493"/>
    </source>
</evidence>
<keyword evidence="1" id="KW-0472">Membrane</keyword>
<feature type="transmembrane region" description="Helical" evidence="1">
    <location>
        <begin position="88"/>
        <end position="109"/>
    </location>
</feature>
<name>A0A2T3ZDY3_TRIA4</name>
<dbReference type="AlphaFoldDB" id="A0A2T3ZDY3"/>
<evidence type="ECO:0000256" key="1">
    <source>
        <dbReference type="SAM" id="Phobius"/>
    </source>
</evidence>
<dbReference type="Proteomes" id="UP000240493">
    <property type="component" value="Unassembled WGS sequence"/>
</dbReference>
<dbReference type="EMBL" id="KZ679259">
    <property type="protein sequence ID" value="PTB43022.1"/>
    <property type="molecule type" value="Genomic_DNA"/>
</dbReference>
<sequence>MSEPPCKLHSTSACDTIIALGISQLLLAYSQLSWRLKIHSARIPARAAYYDCRLRWARNGGLSSWPEGARNIGRPEPFPAPQLPSSHISLVMFVMKPLAQCVILFLLVARAVDCAKRFGATQVSTMGARKYSQWPYGMPARLGKPTFVLLCSIRALGINWAPHANY</sequence>
<keyword evidence="3" id="KW-1185">Reference proteome</keyword>
<proteinExistence type="predicted"/>
<gene>
    <name evidence="2" type="ORF">M441DRAFT_363457</name>
</gene>
<keyword evidence="1" id="KW-0812">Transmembrane</keyword>
<keyword evidence="1" id="KW-1133">Transmembrane helix</keyword>
<organism evidence="2 3">
    <name type="scientific">Trichoderma asperellum (strain ATCC 204424 / CBS 433.97 / NBRC 101777)</name>
    <dbReference type="NCBI Taxonomy" id="1042311"/>
    <lineage>
        <taxon>Eukaryota</taxon>
        <taxon>Fungi</taxon>
        <taxon>Dikarya</taxon>
        <taxon>Ascomycota</taxon>
        <taxon>Pezizomycotina</taxon>
        <taxon>Sordariomycetes</taxon>
        <taxon>Hypocreomycetidae</taxon>
        <taxon>Hypocreales</taxon>
        <taxon>Hypocreaceae</taxon>
        <taxon>Trichoderma</taxon>
    </lineage>
</organism>